<feature type="modified residue" description="Hypusine" evidence="11">
    <location>
        <position position="39"/>
    </location>
</feature>
<dbReference type="Proteomes" id="UP000332487">
    <property type="component" value="Unassembled WGS sequence"/>
</dbReference>
<sequence length="135" mass="14503">MADGEILKASMKEVKVGRYILIDDVPCKVVDIETSSPGKHGSAKMRVTAIGIFGGEKKTLLKPSDGDAEIPVIKKKKVQVVSVTGSNAQLMDPETYEVYDLPIPAELSGKVKDGMEVEILEAMGRKAISRVTTGE</sequence>
<dbReference type="PROSITE" id="PS00302">
    <property type="entry name" value="IF5A_HYPUSINE"/>
    <property type="match status" value="1"/>
</dbReference>
<dbReference type="Pfam" id="PF01287">
    <property type="entry name" value="eIF-5a"/>
    <property type="match status" value="1"/>
</dbReference>
<dbReference type="EMBL" id="GG697238">
    <property type="protein sequence ID" value="EET90360.1"/>
    <property type="molecule type" value="Genomic_DNA"/>
</dbReference>
<dbReference type="Gene3D" id="2.40.50.140">
    <property type="entry name" value="Nucleic acid-binding proteins"/>
    <property type="match status" value="1"/>
</dbReference>
<dbReference type="SUPFAM" id="SSF50249">
    <property type="entry name" value="Nucleic acid-binding proteins"/>
    <property type="match status" value="1"/>
</dbReference>
<keyword evidence="5 11" id="KW-0963">Cytoplasm</keyword>
<dbReference type="InterPro" id="IPR022847">
    <property type="entry name" value="Transl_elong_IF5A_arc"/>
</dbReference>
<keyword evidence="8 11" id="KW-0385">Hypusine</keyword>
<evidence type="ECO:0000313" key="13">
    <source>
        <dbReference type="EMBL" id="EET90360.1"/>
    </source>
</evidence>
<dbReference type="GO" id="GO:0045901">
    <property type="term" value="P:positive regulation of translational elongation"/>
    <property type="evidence" value="ECO:0007669"/>
    <property type="project" value="InterPro"/>
</dbReference>
<evidence type="ECO:0000256" key="9">
    <source>
        <dbReference type="ARBA" id="ARBA00032030"/>
    </source>
</evidence>
<reference evidence="13 14" key="2">
    <citation type="journal article" date="2010" name="Proc. Natl. Acad. Sci. U.S.A.">
        <title>Enigmatic, ultrasmall, uncultivated Archaea.</title>
        <authorList>
            <person name="Baker B.J."/>
            <person name="Comolli L.R."/>
            <person name="Dick G.J."/>
            <person name="Hauser L.J."/>
            <person name="Hyatt D."/>
            <person name="Dill B.D."/>
            <person name="Land M.L."/>
            <person name="Verberkmoes N.C."/>
            <person name="Hettich R.L."/>
            <person name="Banfield J.F."/>
        </authorList>
    </citation>
    <scope>NUCLEOTIDE SEQUENCE [LARGE SCALE GENOMIC DNA]</scope>
    <source>
        <strain evidence="13">ARMAN-2</strain>
    </source>
</reference>
<evidence type="ECO:0000256" key="3">
    <source>
        <dbReference type="ARBA" id="ARBA00006016"/>
    </source>
</evidence>
<dbReference type="InterPro" id="IPR014722">
    <property type="entry name" value="Rib_uL2_dom2"/>
</dbReference>
<dbReference type="InterPro" id="IPR048670">
    <property type="entry name" value="IF5A-like_N"/>
</dbReference>
<dbReference type="InterPro" id="IPR019769">
    <property type="entry name" value="Trans_elong_IF5A_hypusine_site"/>
</dbReference>
<evidence type="ECO:0000256" key="5">
    <source>
        <dbReference type="ARBA" id="ARBA00022490"/>
    </source>
</evidence>
<dbReference type="InterPro" id="IPR020189">
    <property type="entry name" value="IF5A_C"/>
</dbReference>
<evidence type="ECO:0000256" key="8">
    <source>
        <dbReference type="ARBA" id="ARBA00023071"/>
    </source>
</evidence>
<dbReference type="SMART" id="SM01376">
    <property type="entry name" value="eIF-5a"/>
    <property type="match status" value="1"/>
</dbReference>
<evidence type="ECO:0000256" key="7">
    <source>
        <dbReference type="ARBA" id="ARBA00022917"/>
    </source>
</evidence>
<dbReference type="GO" id="GO:0003746">
    <property type="term" value="F:translation elongation factor activity"/>
    <property type="evidence" value="ECO:0007669"/>
    <property type="project" value="InterPro"/>
</dbReference>
<comment type="similarity">
    <text evidence="3 11">Belongs to the eIF-5A family.</text>
</comment>
<gene>
    <name evidence="11" type="primary">eif5a</name>
    <name evidence="13" type="ORF">UNLARM2_0215</name>
</gene>
<dbReference type="GO" id="GO:0003723">
    <property type="term" value="F:RNA binding"/>
    <property type="evidence" value="ECO:0007669"/>
    <property type="project" value="InterPro"/>
</dbReference>
<evidence type="ECO:0000256" key="4">
    <source>
        <dbReference type="ARBA" id="ARBA00016327"/>
    </source>
</evidence>
<evidence type="ECO:0000256" key="1">
    <source>
        <dbReference type="ARBA" id="ARBA00003980"/>
    </source>
</evidence>
<dbReference type="GO" id="GO:0005737">
    <property type="term" value="C:cytoplasm"/>
    <property type="evidence" value="ECO:0007669"/>
    <property type="project" value="UniProtKB-SubCell"/>
</dbReference>
<accession>C7DGL3</accession>
<proteinExistence type="inferred from homology"/>
<name>C7DGL3_MICA2</name>
<dbReference type="AlphaFoldDB" id="C7DGL3"/>
<keyword evidence="14" id="KW-1185">Reference proteome</keyword>
<organism evidence="13 14">
    <name type="scientific">Candidatus Micrarchaeum acidiphilum ARMAN-2</name>
    <dbReference type="NCBI Taxonomy" id="425595"/>
    <lineage>
        <taxon>Archaea</taxon>
        <taxon>Candidatus Micrarchaeota</taxon>
        <taxon>Candidatus Micrarchaeia</taxon>
        <taxon>Candidatus Micrarchaeales</taxon>
        <taxon>Candidatus Micrarchaeaceae</taxon>
        <taxon>Candidatus Micrarchaeum</taxon>
    </lineage>
</organism>
<evidence type="ECO:0000313" key="14">
    <source>
        <dbReference type="Proteomes" id="UP000332487"/>
    </source>
</evidence>
<dbReference type="InterPro" id="IPR008991">
    <property type="entry name" value="Translation_prot_SH3-like_sf"/>
</dbReference>
<dbReference type="NCBIfam" id="TIGR00037">
    <property type="entry name" value="eIF_5A"/>
    <property type="match status" value="1"/>
</dbReference>
<keyword evidence="7 11" id="KW-0648">Protein biosynthesis</keyword>
<evidence type="ECO:0000256" key="6">
    <source>
        <dbReference type="ARBA" id="ARBA00022540"/>
    </source>
</evidence>
<evidence type="ECO:0000256" key="2">
    <source>
        <dbReference type="ARBA" id="ARBA00004496"/>
    </source>
</evidence>
<comment type="subcellular location">
    <subcellularLocation>
        <location evidence="2 11">Cytoplasm</location>
    </subcellularLocation>
</comment>
<dbReference type="SUPFAM" id="SSF50104">
    <property type="entry name" value="Translation proteins SH3-like domain"/>
    <property type="match status" value="1"/>
</dbReference>
<evidence type="ECO:0000259" key="12">
    <source>
        <dbReference type="SMART" id="SM01376"/>
    </source>
</evidence>
<dbReference type="PIRSF" id="PIRSF003025">
    <property type="entry name" value="eIF5A"/>
    <property type="match status" value="1"/>
</dbReference>
<keyword evidence="6 11" id="KW-0396">Initiation factor</keyword>
<evidence type="ECO:0000256" key="11">
    <source>
        <dbReference type="HAMAP-Rule" id="MF_00085"/>
    </source>
</evidence>
<protein>
    <recommendedName>
        <fullName evidence="4 11">Translation initiation factor 5A</fullName>
    </recommendedName>
    <alternativeName>
        <fullName evidence="10 11">Hypusine-containing protein</fullName>
    </alternativeName>
    <alternativeName>
        <fullName evidence="9 11">eIF-5A</fullName>
    </alternativeName>
</protein>
<reference evidence="13 14" key="1">
    <citation type="journal article" date="2009" name="Genome Biol.">
        <title>Community-wide analysis of microbial genome sequence signatures.</title>
        <authorList>
            <person name="Dick G.J."/>
            <person name="Andersson A.F."/>
            <person name="Baker B.J."/>
            <person name="Simmons S.L."/>
            <person name="Thomas B.C."/>
            <person name="Yelton A.P."/>
            <person name="Banfield J.F."/>
        </authorList>
    </citation>
    <scope>NUCLEOTIDE SEQUENCE [LARGE SCALE GENOMIC DNA]</scope>
    <source>
        <strain evidence="13">ARMAN-2</strain>
    </source>
</reference>
<dbReference type="InterPro" id="IPR012340">
    <property type="entry name" value="NA-bd_OB-fold"/>
</dbReference>
<dbReference type="Gene3D" id="2.30.30.30">
    <property type="match status" value="1"/>
</dbReference>
<evidence type="ECO:0000256" key="10">
    <source>
        <dbReference type="ARBA" id="ARBA00032163"/>
    </source>
</evidence>
<dbReference type="GO" id="GO:0043022">
    <property type="term" value="F:ribosome binding"/>
    <property type="evidence" value="ECO:0007669"/>
    <property type="project" value="InterPro"/>
</dbReference>
<comment type="function">
    <text evidence="1 11">Functions by promoting the formation of the first peptide bond.</text>
</comment>
<dbReference type="PANTHER" id="PTHR11673">
    <property type="entry name" value="TRANSLATION INITIATION FACTOR 5A FAMILY MEMBER"/>
    <property type="match status" value="1"/>
</dbReference>
<dbReference type="GO" id="GO:0045905">
    <property type="term" value="P:positive regulation of translational termination"/>
    <property type="evidence" value="ECO:0007669"/>
    <property type="project" value="InterPro"/>
</dbReference>
<dbReference type="HAMAP" id="MF_00085">
    <property type="entry name" value="eIF_5A"/>
    <property type="match status" value="1"/>
</dbReference>
<dbReference type="NCBIfam" id="NF003076">
    <property type="entry name" value="PRK03999.1"/>
    <property type="match status" value="1"/>
</dbReference>
<dbReference type="InterPro" id="IPR001884">
    <property type="entry name" value="IF5A-like"/>
</dbReference>
<dbReference type="Pfam" id="PF21485">
    <property type="entry name" value="IF5A-like_N"/>
    <property type="match status" value="1"/>
</dbReference>
<dbReference type="GO" id="GO:0003743">
    <property type="term" value="F:translation initiation factor activity"/>
    <property type="evidence" value="ECO:0007669"/>
    <property type="project" value="UniProtKB-UniRule"/>
</dbReference>
<feature type="domain" description="Translation initiation factor 5A C-terminal" evidence="12">
    <location>
        <begin position="72"/>
        <end position="132"/>
    </location>
</feature>